<dbReference type="GO" id="GO:0043565">
    <property type="term" value="F:sequence-specific DNA binding"/>
    <property type="evidence" value="ECO:0000318"/>
    <property type="project" value="GO_Central"/>
</dbReference>
<sequence>MVSREHERVTLRENLQLLRSVTKSQAVKKTSIIIDASNYIQELKRKVERLNQDIAYTRNVSEEMSIINPPPIKVTVQTMEKGFLINIFSEKSCPGLLVSILEVFDNLGLNVHEARVACADTFRLEAVGSENQLQSVNDQVVKQAVLQAINKCRETN</sequence>
<evidence type="ECO:0000256" key="3">
    <source>
        <dbReference type="SAM" id="Coils"/>
    </source>
</evidence>
<dbReference type="PANTHER" id="PTHR31945">
    <property type="entry name" value="TRANSCRIPTION FACTOR SCREAM2-RELATED"/>
    <property type="match status" value="1"/>
</dbReference>
<dbReference type="InterPro" id="IPR054502">
    <property type="entry name" value="bHLH-TF_ACT-like_plant"/>
</dbReference>
<dbReference type="Pfam" id="PF22754">
    <property type="entry name" value="bHLH-TF_ACT-like_plant"/>
    <property type="match status" value="1"/>
</dbReference>
<keyword evidence="6" id="KW-1185">Reference proteome</keyword>
<keyword evidence="2" id="KW-0539">Nucleus</keyword>
<organism evidence="5 6">
    <name type="scientific">Zostera marina</name>
    <name type="common">Eelgrass</name>
    <dbReference type="NCBI Taxonomy" id="29655"/>
    <lineage>
        <taxon>Eukaryota</taxon>
        <taxon>Viridiplantae</taxon>
        <taxon>Streptophyta</taxon>
        <taxon>Embryophyta</taxon>
        <taxon>Tracheophyta</taxon>
        <taxon>Spermatophyta</taxon>
        <taxon>Magnoliopsida</taxon>
        <taxon>Liliopsida</taxon>
        <taxon>Zosteraceae</taxon>
        <taxon>Zostera</taxon>
    </lineage>
</organism>
<dbReference type="OMA" id="SHADNDN"/>
<comment type="caution">
    <text evidence="5">The sequence shown here is derived from an EMBL/GenBank/DDBJ whole genome shotgun (WGS) entry which is preliminary data.</text>
</comment>
<dbReference type="Proteomes" id="UP000036987">
    <property type="component" value="Unassembled WGS sequence"/>
</dbReference>
<protein>
    <submittedName>
        <fullName evidence="5">Putative DNA binding protein</fullName>
    </submittedName>
</protein>
<dbReference type="EMBL" id="LFYR01000252">
    <property type="protein sequence ID" value="KMZ74723.1"/>
    <property type="molecule type" value="Genomic_DNA"/>
</dbReference>
<evidence type="ECO:0000256" key="2">
    <source>
        <dbReference type="ARBA" id="ARBA00023242"/>
    </source>
</evidence>
<gene>
    <name evidence="5" type="ORF">ZOSMA_123G00710</name>
</gene>
<evidence type="ECO:0000256" key="1">
    <source>
        <dbReference type="ARBA" id="ARBA00004123"/>
    </source>
</evidence>
<dbReference type="OrthoDB" id="1917523at2759"/>
<dbReference type="GO" id="GO:0003700">
    <property type="term" value="F:DNA-binding transcription factor activity"/>
    <property type="evidence" value="ECO:0000318"/>
    <property type="project" value="GO_Central"/>
</dbReference>
<accession>A0A0K9Q0A1</accession>
<feature type="coiled-coil region" evidence="3">
    <location>
        <begin position="33"/>
        <end position="60"/>
    </location>
</feature>
<evidence type="ECO:0000313" key="6">
    <source>
        <dbReference type="Proteomes" id="UP000036987"/>
    </source>
</evidence>
<keyword evidence="3" id="KW-0175">Coiled coil</keyword>
<feature type="domain" description="Plant bHLH transcription factor ACT-like" evidence="4">
    <location>
        <begin position="73"/>
        <end position="149"/>
    </location>
</feature>
<comment type="subcellular location">
    <subcellularLocation>
        <location evidence="1">Nucleus</location>
    </subcellularLocation>
</comment>
<dbReference type="GO" id="GO:0005634">
    <property type="term" value="C:nucleus"/>
    <property type="evidence" value="ECO:0000318"/>
    <property type="project" value="GO_Central"/>
</dbReference>
<evidence type="ECO:0000259" key="4">
    <source>
        <dbReference type="Pfam" id="PF22754"/>
    </source>
</evidence>
<dbReference type="AlphaFoldDB" id="A0A0K9Q0A1"/>
<name>A0A0K9Q0A1_ZOSMR</name>
<reference evidence="6" key="1">
    <citation type="journal article" date="2016" name="Nature">
        <title>The genome of the seagrass Zostera marina reveals angiosperm adaptation to the sea.</title>
        <authorList>
            <person name="Olsen J.L."/>
            <person name="Rouze P."/>
            <person name="Verhelst B."/>
            <person name="Lin Y.-C."/>
            <person name="Bayer T."/>
            <person name="Collen J."/>
            <person name="Dattolo E."/>
            <person name="De Paoli E."/>
            <person name="Dittami S."/>
            <person name="Maumus F."/>
            <person name="Michel G."/>
            <person name="Kersting A."/>
            <person name="Lauritano C."/>
            <person name="Lohaus R."/>
            <person name="Toepel M."/>
            <person name="Tonon T."/>
            <person name="Vanneste K."/>
            <person name="Amirebrahimi M."/>
            <person name="Brakel J."/>
            <person name="Bostroem C."/>
            <person name="Chovatia M."/>
            <person name="Grimwood J."/>
            <person name="Jenkins J.W."/>
            <person name="Jueterbock A."/>
            <person name="Mraz A."/>
            <person name="Stam W.T."/>
            <person name="Tice H."/>
            <person name="Bornberg-Bauer E."/>
            <person name="Green P.J."/>
            <person name="Pearson G.A."/>
            <person name="Procaccini G."/>
            <person name="Duarte C.M."/>
            <person name="Schmutz J."/>
            <person name="Reusch T.B.H."/>
            <person name="Van de Peer Y."/>
        </authorList>
    </citation>
    <scope>NUCLEOTIDE SEQUENCE [LARGE SCALE GENOMIC DNA]</scope>
    <source>
        <strain evidence="6">cv. Finnish</strain>
    </source>
</reference>
<evidence type="ECO:0000313" key="5">
    <source>
        <dbReference type="EMBL" id="KMZ74723.1"/>
    </source>
</evidence>
<proteinExistence type="predicted"/>
<dbReference type="InterPro" id="IPR051358">
    <property type="entry name" value="TF_AMS/ICE1/BHLH6-like"/>
</dbReference>
<dbReference type="PANTHER" id="PTHR31945:SF5">
    <property type="entry name" value="TRANSCRIPTION FACTOR SCREAM-LIKE PROTEIN"/>
    <property type="match status" value="1"/>
</dbReference>
<dbReference type="GO" id="GO:0006355">
    <property type="term" value="P:regulation of DNA-templated transcription"/>
    <property type="evidence" value="ECO:0000318"/>
    <property type="project" value="GO_Central"/>
</dbReference>